<feature type="domain" description="YbaK/aminoacyl-tRNA synthetase-associated" evidence="1">
    <location>
        <begin position="32"/>
        <end position="149"/>
    </location>
</feature>
<evidence type="ECO:0000313" key="3">
    <source>
        <dbReference type="Proteomes" id="UP001296873"/>
    </source>
</evidence>
<dbReference type="RefSeq" id="WP_200341160.1">
    <property type="nucleotide sequence ID" value="NZ_NRRL01000031.1"/>
</dbReference>
<reference evidence="2 3" key="1">
    <citation type="journal article" date="2020" name="Microorganisms">
        <title>Osmotic Adaptation and Compatible Solute Biosynthesis of Phototrophic Bacteria as Revealed from Genome Analyses.</title>
        <authorList>
            <person name="Imhoff J.F."/>
            <person name="Rahn T."/>
            <person name="Kunzel S."/>
            <person name="Keller A."/>
            <person name="Neulinger S.C."/>
        </authorList>
    </citation>
    <scope>NUCLEOTIDE SEQUENCE [LARGE SCALE GENOMIC DNA]</scope>
    <source>
        <strain evidence="2 3">DSM 9895</strain>
    </source>
</reference>
<dbReference type="SUPFAM" id="SSF55826">
    <property type="entry name" value="YbaK/ProRS associated domain"/>
    <property type="match status" value="1"/>
</dbReference>
<sequence length="161" mass="16455">MEAPKLKGSVKRVHDALVAGGWPAQLRRVDASAKTSAGAADQVGCTVAQIAKSLVFKGSHSGKAVLVIASGANTVDPERVESLIGEATERADAAFVRQATGFAIGGVAPVGHTAEIVAAIDQDLMQFDEIWAAAGAPDVVFPLNPRQLAAMTGGVVGRVKT</sequence>
<dbReference type="PANTHER" id="PTHR30411:SF1">
    <property type="entry name" value="CYTOPLASMIC PROTEIN"/>
    <property type="match status" value="1"/>
</dbReference>
<dbReference type="CDD" id="cd04333">
    <property type="entry name" value="ProX_deacylase"/>
    <property type="match status" value="1"/>
</dbReference>
<dbReference type="Proteomes" id="UP001296873">
    <property type="component" value="Unassembled WGS sequence"/>
</dbReference>
<comment type="caution">
    <text evidence="2">The sequence shown here is derived from an EMBL/GenBank/DDBJ whole genome shotgun (WGS) entry which is preliminary data.</text>
</comment>
<protein>
    <recommendedName>
        <fullName evidence="1">YbaK/aminoacyl-tRNA synthetase-associated domain-containing protein</fullName>
    </recommendedName>
</protein>
<dbReference type="InterPro" id="IPR007214">
    <property type="entry name" value="YbaK/aa-tRNA-synth-assoc-dom"/>
</dbReference>
<proteinExistence type="predicted"/>
<name>A0ABS1DG24_9PROT</name>
<accession>A0ABS1DG24</accession>
<dbReference type="EMBL" id="NRRL01000031">
    <property type="protein sequence ID" value="MBK1668839.1"/>
    <property type="molecule type" value="Genomic_DNA"/>
</dbReference>
<keyword evidence="3" id="KW-1185">Reference proteome</keyword>
<evidence type="ECO:0000313" key="2">
    <source>
        <dbReference type="EMBL" id="MBK1668839.1"/>
    </source>
</evidence>
<dbReference type="Gene3D" id="3.90.960.10">
    <property type="entry name" value="YbaK/aminoacyl-tRNA synthetase-associated domain"/>
    <property type="match status" value="1"/>
</dbReference>
<dbReference type="Pfam" id="PF04073">
    <property type="entry name" value="tRNA_edit"/>
    <property type="match status" value="1"/>
</dbReference>
<evidence type="ECO:0000259" key="1">
    <source>
        <dbReference type="Pfam" id="PF04073"/>
    </source>
</evidence>
<dbReference type="PANTHER" id="PTHR30411">
    <property type="entry name" value="CYTOPLASMIC PROTEIN"/>
    <property type="match status" value="1"/>
</dbReference>
<dbReference type="InterPro" id="IPR036754">
    <property type="entry name" value="YbaK/aa-tRNA-synt-asso_dom_sf"/>
</dbReference>
<organism evidence="2 3">
    <name type="scientific">Rhodovibrio sodomensis</name>
    <dbReference type="NCBI Taxonomy" id="1088"/>
    <lineage>
        <taxon>Bacteria</taxon>
        <taxon>Pseudomonadati</taxon>
        <taxon>Pseudomonadota</taxon>
        <taxon>Alphaproteobacteria</taxon>
        <taxon>Rhodospirillales</taxon>
        <taxon>Rhodovibrionaceae</taxon>
        <taxon>Rhodovibrio</taxon>
    </lineage>
</organism>
<gene>
    <name evidence="2" type="ORF">CKO28_12435</name>
</gene>